<evidence type="ECO:0000313" key="2">
    <source>
        <dbReference type="Proteomes" id="UP000294547"/>
    </source>
</evidence>
<evidence type="ECO:0000313" key="1">
    <source>
        <dbReference type="EMBL" id="TDP85401.1"/>
    </source>
</evidence>
<gene>
    <name evidence="1" type="ORF">EDD54_2254</name>
</gene>
<sequence>MADLTTRVVHHRIVITLADDGAMAGAVIERSLQHLVAGTVYRDDKIAPLVLGADGTPSLAAVMSEAEAATLASASRMAEDLAARDAELAALRAELATKAAEATGLARQVAILTAQIDALTAPSTV</sequence>
<accession>A0A4R6RG54</accession>
<dbReference type="RefSeq" id="WP_126541247.1">
    <property type="nucleotide sequence ID" value="NZ_BSPM01000004.1"/>
</dbReference>
<dbReference type="EMBL" id="SNXY01000007">
    <property type="protein sequence ID" value="TDP85401.1"/>
    <property type="molecule type" value="Genomic_DNA"/>
</dbReference>
<dbReference type="Proteomes" id="UP000294547">
    <property type="component" value="Unassembled WGS sequence"/>
</dbReference>
<organism evidence="1 2">
    <name type="scientific">Oharaeibacter diazotrophicus</name>
    <dbReference type="NCBI Taxonomy" id="1920512"/>
    <lineage>
        <taxon>Bacteria</taxon>
        <taxon>Pseudomonadati</taxon>
        <taxon>Pseudomonadota</taxon>
        <taxon>Alphaproteobacteria</taxon>
        <taxon>Hyphomicrobiales</taxon>
        <taxon>Pleomorphomonadaceae</taxon>
        <taxon>Oharaeibacter</taxon>
    </lineage>
</organism>
<dbReference type="AlphaFoldDB" id="A0A4R6RG54"/>
<proteinExistence type="predicted"/>
<comment type="caution">
    <text evidence="1">The sequence shown here is derived from an EMBL/GenBank/DDBJ whole genome shotgun (WGS) entry which is preliminary data.</text>
</comment>
<reference evidence="1 2" key="1">
    <citation type="submission" date="2019-03" db="EMBL/GenBank/DDBJ databases">
        <title>Genomic Encyclopedia of Type Strains, Phase IV (KMG-IV): sequencing the most valuable type-strain genomes for metagenomic binning, comparative biology and taxonomic classification.</title>
        <authorList>
            <person name="Goeker M."/>
        </authorList>
    </citation>
    <scope>NUCLEOTIDE SEQUENCE [LARGE SCALE GENOMIC DNA]</scope>
    <source>
        <strain evidence="1 2">DSM 102969</strain>
    </source>
</reference>
<protein>
    <submittedName>
        <fullName evidence="1">Uncharacterized protein</fullName>
    </submittedName>
</protein>
<name>A0A4R6RG54_9HYPH</name>
<keyword evidence="2" id="KW-1185">Reference proteome</keyword>